<keyword evidence="1" id="KW-0802">TPR repeat</keyword>
<dbReference type="PROSITE" id="PS50005">
    <property type="entry name" value="TPR"/>
    <property type="match status" value="1"/>
</dbReference>
<dbReference type="Gene3D" id="1.25.40.10">
    <property type="entry name" value="Tetratricopeptide repeat domain"/>
    <property type="match status" value="1"/>
</dbReference>
<dbReference type="InterPro" id="IPR019734">
    <property type="entry name" value="TPR_rpt"/>
</dbReference>
<dbReference type="Proteomes" id="UP000828390">
    <property type="component" value="Unassembled WGS sequence"/>
</dbReference>
<keyword evidence="3" id="KW-1185">Reference proteome</keyword>
<dbReference type="SMART" id="SM00028">
    <property type="entry name" value="TPR"/>
    <property type="match status" value="1"/>
</dbReference>
<sequence length="137" mass="16143">MTKYLLNRHSHFVSSFFGNTTAEEVAQRKYIEKDWMDCAEVDTRPFLHYLQYLLYGGLGERENQLHALRVLESYICDIGNLINMYHRETALNLLGHCYEMEGDYEEALDYYEISLRVSGTNNAANWHVRRVLRRISG</sequence>
<proteinExistence type="predicted"/>
<dbReference type="AlphaFoldDB" id="A0A9D4I2H2"/>
<dbReference type="EMBL" id="JAIWYP010000011">
    <property type="protein sequence ID" value="KAH3740036.1"/>
    <property type="molecule type" value="Genomic_DNA"/>
</dbReference>
<protein>
    <recommendedName>
        <fullName evidence="4">Tetratricopeptide repeat protein</fullName>
    </recommendedName>
</protein>
<reference evidence="2" key="1">
    <citation type="journal article" date="2019" name="bioRxiv">
        <title>The Genome of the Zebra Mussel, Dreissena polymorpha: A Resource for Invasive Species Research.</title>
        <authorList>
            <person name="McCartney M.A."/>
            <person name="Auch B."/>
            <person name="Kono T."/>
            <person name="Mallez S."/>
            <person name="Zhang Y."/>
            <person name="Obille A."/>
            <person name="Becker A."/>
            <person name="Abrahante J.E."/>
            <person name="Garbe J."/>
            <person name="Badalamenti J.P."/>
            <person name="Herman A."/>
            <person name="Mangelson H."/>
            <person name="Liachko I."/>
            <person name="Sullivan S."/>
            <person name="Sone E.D."/>
            <person name="Koren S."/>
            <person name="Silverstein K.A.T."/>
            <person name="Beckman K.B."/>
            <person name="Gohl D.M."/>
        </authorList>
    </citation>
    <scope>NUCLEOTIDE SEQUENCE</scope>
    <source>
        <strain evidence="2">Duluth1</strain>
        <tissue evidence="2">Whole animal</tissue>
    </source>
</reference>
<accession>A0A9D4I2H2</accession>
<gene>
    <name evidence="2" type="ORF">DPMN_046731</name>
</gene>
<reference evidence="2" key="2">
    <citation type="submission" date="2020-11" db="EMBL/GenBank/DDBJ databases">
        <authorList>
            <person name="McCartney M.A."/>
            <person name="Auch B."/>
            <person name="Kono T."/>
            <person name="Mallez S."/>
            <person name="Becker A."/>
            <person name="Gohl D.M."/>
            <person name="Silverstein K.A.T."/>
            <person name="Koren S."/>
            <person name="Bechman K.B."/>
            <person name="Herman A."/>
            <person name="Abrahante J.E."/>
            <person name="Garbe J."/>
        </authorList>
    </citation>
    <scope>NUCLEOTIDE SEQUENCE</scope>
    <source>
        <strain evidence="2">Duluth1</strain>
        <tissue evidence="2">Whole animal</tissue>
    </source>
</reference>
<dbReference type="SUPFAM" id="SSF48452">
    <property type="entry name" value="TPR-like"/>
    <property type="match status" value="1"/>
</dbReference>
<dbReference type="InterPro" id="IPR011990">
    <property type="entry name" value="TPR-like_helical_dom_sf"/>
</dbReference>
<evidence type="ECO:0000256" key="1">
    <source>
        <dbReference type="PROSITE-ProRule" id="PRU00339"/>
    </source>
</evidence>
<comment type="caution">
    <text evidence="2">The sequence shown here is derived from an EMBL/GenBank/DDBJ whole genome shotgun (WGS) entry which is preliminary data.</text>
</comment>
<evidence type="ECO:0000313" key="2">
    <source>
        <dbReference type="EMBL" id="KAH3740036.1"/>
    </source>
</evidence>
<dbReference type="Pfam" id="PF00515">
    <property type="entry name" value="TPR_1"/>
    <property type="match status" value="1"/>
</dbReference>
<evidence type="ECO:0000313" key="3">
    <source>
        <dbReference type="Proteomes" id="UP000828390"/>
    </source>
</evidence>
<evidence type="ECO:0008006" key="4">
    <source>
        <dbReference type="Google" id="ProtNLM"/>
    </source>
</evidence>
<feature type="repeat" description="TPR" evidence="1">
    <location>
        <begin position="88"/>
        <end position="121"/>
    </location>
</feature>
<name>A0A9D4I2H2_DREPO</name>
<organism evidence="2 3">
    <name type="scientific">Dreissena polymorpha</name>
    <name type="common">Zebra mussel</name>
    <name type="synonym">Mytilus polymorpha</name>
    <dbReference type="NCBI Taxonomy" id="45954"/>
    <lineage>
        <taxon>Eukaryota</taxon>
        <taxon>Metazoa</taxon>
        <taxon>Spiralia</taxon>
        <taxon>Lophotrochozoa</taxon>
        <taxon>Mollusca</taxon>
        <taxon>Bivalvia</taxon>
        <taxon>Autobranchia</taxon>
        <taxon>Heteroconchia</taxon>
        <taxon>Euheterodonta</taxon>
        <taxon>Imparidentia</taxon>
        <taxon>Neoheterodontei</taxon>
        <taxon>Myida</taxon>
        <taxon>Dreissenoidea</taxon>
        <taxon>Dreissenidae</taxon>
        <taxon>Dreissena</taxon>
    </lineage>
</organism>